<evidence type="ECO:0000256" key="1">
    <source>
        <dbReference type="SAM" id="MobiDB-lite"/>
    </source>
</evidence>
<protein>
    <submittedName>
        <fullName evidence="3">Uncharacterized protein</fullName>
    </submittedName>
</protein>
<dbReference type="EMBL" id="VOOR01000011">
    <property type="protein sequence ID" value="TXB64432.1"/>
    <property type="molecule type" value="Genomic_DNA"/>
</dbReference>
<dbReference type="Proteomes" id="UP000321580">
    <property type="component" value="Unassembled WGS sequence"/>
</dbReference>
<organism evidence="3 4">
    <name type="scientific">Phaeodactylibacter luteus</name>
    <dbReference type="NCBI Taxonomy" id="1564516"/>
    <lineage>
        <taxon>Bacteria</taxon>
        <taxon>Pseudomonadati</taxon>
        <taxon>Bacteroidota</taxon>
        <taxon>Saprospiria</taxon>
        <taxon>Saprospirales</taxon>
        <taxon>Haliscomenobacteraceae</taxon>
        <taxon>Phaeodactylibacter</taxon>
    </lineage>
</organism>
<proteinExistence type="predicted"/>
<accession>A0A5C6RSZ3</accession>
<sequence>MKIKLKTALAAASLAATLTQNARAEPDGNPPAMPARISDDTPAPAVYKEPADLTDAERAAAVFRAVEDGEAATVKTFLHCLAFYEHNTSGETAL</sequence>
<name>A0A5C6RSZ3_9BACT</name>
<keyword evidence="4" id="KW-1185">Reference proteome</keyword>
<dbReference type="AlphaFoldDB" id="A0A5C6RSZ3"/>
<evidence type="ECO:0000256" key="2">
    <source>
        <dbReference type="SAM" id="SignalP"/>
    </source>
</evidence>
<feature type="region of interest" description="Disordered" evidence="1">
    <location>
        <begin position="19"/>
        <end position="46"/>
    </location>
</feature>
<keyword evidence="2" id="KW-0732">Signal</keyword>
<evidence type="ECO:0000313" key="3">
    <source>
        <dbReference type="EMBL" id="TXB64432.1"/>
    </source>
</evidence>
<dbReference type="RefSeq" id="WP_147166727.1">
    <property type="nucleotide sequence ID" value="NZ_VOOR01000011.1"/>
</dbReference>
<feature type="signal peptide" evidence="2">
    <location>
        <begin position="1"/>
        <end position="24"/>
    </location>
</feature>
<reference evidence="3 4" key="1">
    <citation type="submission" date="2019-08" db="EMBL/GenBank/DDBJ databases">
        <title>Genome of Phaeodactylibacter luteus.</title>
        <authorList>
            <person name="Bowman J.P."/>
        </authorList>
    </citation>
    <scope>NUCLEOTIDE SEQUENCE [LARGE SCALE GENOMIC DNA]</scope>
    <source>
        <strain evidence="3 4">KCTC 42180</strain>
    </source>
</reference>
<gene>
    <name evidence="3" type="ORF">FRY97_06960</name>
</gene>
<feature type="chain" id="PRO_5023108452" evidence="2">
    <location>
        <begin position="25"/>
        <end position="94"/>
    </location>
</feature>
<evidence type="ECO:0000313" key="4">
    <source>
        <dbReference type="Proteomes" id="UP000321580"/>
    </source>
</evidence>
<comment type="caution">
    <text evidence="3">The sequence shown here is derived from an EMBL/GenBank/DDBJ whole genome shotgun (WGS) entry which is preliminary data.</text>
</comment>